<keyword evidence="2" id="KW-1185">Reference proteome</keyword>
<reference evidence="1 2" key="1">
    <citation type="journal article" date="2024" name="G3 (Bethesda)">
        <title>Genome assembly of Hibiscus sabdariffa L. provides insights into metabolisms of medicinal natural products.</title>
        <authorList>
            <person name="Kim T."/>
        </authorList>
    </citation>
    <scope>NUCLEOTIDE SEQUENCE [LARGE SCALE GENOMIC DNA]</scope>
    <source>
        <strain evidence="1">TK-2024</strain>
        <tissue evidence="1">Old leaves</tissue>
    </source>
</reference>
<gene>
    <name evidence="1" type="ORF">V6N12_013814</name>
</gene>
<organism evidence="1 2">
    <name type="scientific">Hibiscus sabdariffa</name>
    <name type="common">roselle</name>
    <dbReference type="NCBI Taxonomy" id="183260"/>
    <lineage>
        <taxon>Eukaryota</taxon>
        <taxon>Viridiplantae</taxon>
        <taxon>Streptophyta</taxon>
        <taxon>Embryophyta</taxon>
        <taxon>Tracheophyta</taxon>
        <taxon>Spermatophyta</taxon>
        <taxon>Magnoliopsida</taxon>
        <taxon>eudicotyledons</taxon>
        <taxon>Gunneridae</taxon>
        <taxon>Pentapetalae</taxon>
        <taxon>rosids</taxon>
        <taxon>malvids</taxon>
        <taxon>Malvales</taxon>
        <taxon>Malvaceae</taxon>
        <taxon>Malvoideae</taxon>
        <taxon>Hibiscus</taxon>
    </lineage>
</organism>
<sequence>DVIVFCILSVHPYLQIPEYDVGIIFFELKEIGPFL</sequence>
<name>A0ABR1ZB36_9ROSI</name>
<proteinExistence type="predicted"/>
<comment type="caution">
    <text evidence="1">The sequence shown here is derived from an EMBL/GenBank/DDBJ whole genome shotgun (WGS) entry which is preliminary data.</text>
</comment>
<accession>A0ABR1ZB36</accession>
<dbReference type="EMBL" id="JBBPBM010002531">
    <property type="protein sequence ID" value="KAK8477369.1"/>
    <property type="molecule type" value="Genomic_DNA"/>
</dbReference>
<feature type="non-terminal residue" evidence="1">
    <location>
        <position position="1"/>
    </location>
</feature>
<protein>
    <submittedName>
        <fullName evidence="1">Uncharacterized protein</fullName>
    </submittedName>
</protein>
<evidence type="ECO:0000313" key="1">
    <source>
        <dbReference type="EMBL" id="KAK8477369.1"/>
    </source>
</evidence>
<evidence type="ECO:0000313" key="2">
    <source>
        <dbReference type="Proteomes" id="UP001472677"/>
    </source>
</evidence>
<dbReference type="Proteomes" id="UP001472677">
    <property type="component" value="Unassembled WGS sequence"/>
</dbReference>